<comment type="caution">
    <text evidence="2">The sequence shown here is derived from an EMBL/GenBank/DDBJ whole genome shotgun (WGS) entry which is preliminary data.</text>
</comment>
<sequence>MSSNVNKGSNGRANENSNSNDNLNVNLNDNPNNNPNEGWNSEQLKDEENIGYEKPDTHTNFWKSFGLDTKAGKLLYNMYGEKSKITPALIKTKMDIKKDVQPSEPEEPKRRKPQVSYPMFKKEAAKKKPIDTIPHKKPLSKILEETKNYESIKELPVQIERNRNLEKKKLSELFFEQKCKVLPPSCSSAVLTEEERKEIIESSAKNFHDLRNSNCREEKIIESMKIYQSELIEELQQKVNQYKHILSLGETNNDAVNMKSRSSNEFEYKKIELINEIEECKRNIEKTNAILNSYK</sequence>
<keyword evidence="3" id="KW-1185">Reference proteome</keyword>
<gene>
    <name evidence="2" type="ORF">PGO_122690</name>
</gene>
<dbReference type="Proteomes" id="UP000195521">
    <property type="component" value="Unassembled WGS sequence"/>
</dbReference>
<accession>A0A1Y1JN90</accession>
<dbReference type="OMA" id="THTNFWK"/>
<organism evidence="2 3">
    <name type="scientific">Plasmodium gonderi</name>
    <dbReference type="NCBI Taxonomy" id="77519"/>
    <lineage>
        <taxon>Eukaryota</taxon>
        <taxon>Sar</taxon>
        <taxon>Alveolata</taxon>
        <taxon>Apicomplexa</taxon>
        <taxon>Aconoidasida</taxon>
        <taxon>Haemosporida</taxon>
        <taxon>Plasmodiidae</taxon>
        <taxon>Plasmodium</taxon>
        <taxon>Plasmodium (Plasmodium)</taxon>
    </lineage>
</organism>
<feature type="compositionally biased region" description="Basic and acidic residues" evidence="1">
    <location>
        <begin position="96"/>
        <end position="109"/>
    </location>
</feature>
<reference evidence="3" key="1">
    <citation type="submission" date="2017-04" db="EMBL/GenBank/DDBJ databases">
        <title>Plasmodium gonderi genome.</title>
        <authorList>
            <person name="Arisue N."/>
            <person name="Honma H."/>
            <person name="Kawai S."/>
            <person name="Tougan T."/>
            <person name="Tanabe K."/>
            <person name="Horii T."/>
        </authorList>
    </citation>
    <scope>NUCLEOTIDE SEQUENCE [LARGE SCALE GENOMIC DNA]</scope>
    <source>
        <strain evidence="3">ATCC 30045</strain>
    </source>
</reference>
<dbReference type="RefSeq" id="XP_028544861.1">
    <property type="nucleotide sequence ID" value="XM_028689060.1"/>
</dbReference>
<feature type="region of interest" description="Disordered" evidence="1">
    <location>
        <begin position="1"/>
        <end position="58"/>
    </location>
</feature>
<feature type="compositionally biased region" description="Polar residues" evidence="1">
    <location>
        <begin position="1"/>
        <end position="13"/>
    </location>
</feature>
<evidence type="ECO:0000256" key="1">
    <source>
        <dbReference type="SAM" id="MobiDB-lite"/>
    </source>
</evidence>
<feature type="compositionally biased region" description="Basic and acidic residues" evidence="1">
    <location>
        <begin position="43"/>
        <end position="57"/>
    </location>
</feature>
<feature type="region of interest" description="Disordered" evidence="1">
    <location>
        <begin position="96"/>
        <end position="115"/>
    </location>
</feature>
<dbReference type="OrthoDB" id="371941at2759"/>
<evidence type="ECO:0008006" key="4">
    <source>
        <dbReference type="Google" id="ProtNLM"/>
    </source>
</evidence>
<name>A0A1Y1JN90_PLAGO</name>
<proteinExistence type="predicted"/>
<evidence type="ECO:0000313" key="3">
    <source>
        <dbReference type="Proteomes" id="UP000195521"/>
    </source>
</evidence>
<evidence type="ECO:0000313" key="2">
    <source>
        <dbReference type="EMBL" id="GAW82272.1"/>
    </source>
</evidence>
<dbReference type="AlphaFoldDB" id="A0A1Y1JN90"/>
<dbReference type="EMBL" id="BDQF01000013">
    <property type="protein sequence ID" value="GAW82272.1"/>
    <property type="molecule type" value="Genomic_DNA"/>
</dbReference>
<dbReference type="GeneID" id="39749009"/>
<feature type="compositionally biased region" description="Low complexity" evidence="1">
    <location>
        <begin position="14"/>
        <end position="37"/>
    </location>
</feature>
<protein>
    <recommendedName>
        <fullName evidence="4">Enkurin domain-containing protein</fullName>
    </recommendedName>
</protein>